<keyword evidence="1" id="KW-1133">Transmembrane helix</keyword>
<keyword evidence="1" id="KW-0472">Membrane</keyword>
<proteinExistence type="predicted"/>
<dbReference type="InterPro" id="IPR026442">
    <property type="entry name" value="IPTL_CTERM"/>
</dbReference>
<name>A0AA37SXG5_9BACT</name>
<keyword evidence="1" id="KW-0812">Transmembrane</keyword>
<evidence type="ECO:0000313" key="4">
    <source>
        <dbReference type="Proteomes" id="UP001156666"/>
    </source>
</evidence>
<comment type="caution">
    <text evidence="3">The sequence shown here is derived from an EMBL/GenBank/DDBJ whole genome shotgun (WGS) entry which is preliminary data.</text>
</comment>
<reference evidence="3" key="1">
    <citation type="journal article" date="2014" name="Int. J. Syst. Evol. Microbiol.">
        <title>Complete genome sequence of Corynebacterium casei LMG S-19264T (=DSM 44701T), isolated from a smear-ripened cheese.</title>
        <authorList>
            <consortium name="US DOE Joint Genome Institute (JGI-PGF)"/>
            <person name="Walter F."/>
            <person name="Albersmeier A."/>
            <person name="Kalinowski J."/>
            <person name="Ruckert C."/>
        </authorList>
    </citation>
    <scope>NUCLEOTIDE SEQUENCE</scope>
    <source>
        <strain evidence="3">NBRC 108769</strain>
    </source>
</reference>
<reference evidence="3" key="2">
    <citation type="submission" date="2023-01" db="EMBL/GenBank/DDBJ databases">
        <title>Draft genome sequence of Portibacter lacus strain NBRC 108769.</title>
        <authorList>
            <person name="Sun Q."/>
            <person name="Mori K."/>
        </authorList>
    </citation>
    <scope>NUCLEOTIDE SEQUENCE</scope>
    <source>
        <strain evidence="3">NBRC 108769</strain>
    </source>
</reference>
<dbReference type="AlphaFoldDB" id="A0AA37SXG5"/>
<gene>
    <name evidence="3" type="ORF">GCM10007940_41360</name>
</gene>
<protein>
    <recommendedName>
        <fullName evidence="2">IPTL-CTERM protein sorting domain-containing protein</fullName>
    </recommendedName>
</protein>
<evidence type="ECO:0000259" key="2">
    <source>
        <dbReference type="Pfam" id="PF18203"/>
    </source>
</evidence>
<feature type="domain" description="IPTL-CTERM protein sorting" evidence="2">
    <location>
        <begin position="178"/>
        <end position="201"/>
    </location>
</feature>
<evidence type="ECO:0000313" key="3">
    <source>
        <dbReference type="EMBL" id="GLR19520.1"/>
    </source>
</evidence>
<feature type="transmembrane region" description="Helical" evidence="1">
    <location>
        <begin position="183"/>
        <end position="203"/>
    </location>
</feature>
<dbReference type="Pfam" id="PF18203">
    <property type="entry name" value="IPTL-CTERM"/>
    <property type="match status" value="1"/>
</dbReference>
<dbReference type="NCBIfam" id="TIGR04174">
    <property type="entry name" value="IPTL_CTERM"/>
    <property type="match status" value="1"/>
</dbReference>
<organism evidence="3 4">
    <name type="scientific">Portibacter lacus</name>
    <dbReference type="NCBI Taxonomy" id="1099794"/>
    <lineage>
        <taxon>Bacteria</taxon>
        <taxon>Pseudomonadati</taxon>
        <taxon>Bacteroidota</taxon>
        <taxon>Saprospiria</taxon>
        <taxon>Saprospirales</taxon>
        <taxon>Haliscomenobacteraceae</taxon>
        <taxon>Portibacter</taxon>
    </lineage>
</organism>
<sequence length="213" mass="22537">MISEGIAQTDTGMTDGNIVVNPMRPSALMPPMQSFTFSGTITAASPTKSARLNRNAVASTCEVPKICDIFSTDAFPYNQHSFTNPSSESVCIEVILSTLCTEGNVGFDIYDGSFDPSNICTNYLADPGLSSGVPAVDVMLSYELAPSQTIVIVVFDVNQATCEIGGGYELAINGMFPAAVPTLGQWGLIILGILLAIFGVVAIKSRQFTFNKA</sequence>
<dbReference type="EMBL" id="BSOH01000027">
    <property type="protein sequence ID" value="GLR19520.1"/>
    <property type="molecule type" value="Genomic_DNA"/>
</dbReference>
<accession>A0AA37SXG5</accession>
<evidence type="ECO:0000256" key="1">
    <source>
        <dbReference type="SAM" id="Phobius"/>
    </source>
</evidence>
<dbReference type="Proteomes" id="UP001156666">
    <property type="component" value="Unassembled WGS sequence"/>
</dbReference>
<keyword evidence="4" id="KW-1185">Reference proteome</keyword>